<name>A0A415HVC4_9FIRM</name>
<evidence type="ECO:0000313" key="2">
    <source>
        <dbReference type="Proteomes" id="UP000284267"/>
    </source>
</evidence>
<protein>
    <submittedName>
        <fullName evidence="1">Uncharacterized protein</fullName>
    </submittedName>
</protein>
<dbReference type="Proteomes" id="UP000284267">
    <property type="component" value="Unassembled WGS sequence"/>
</dbReference>
<accession>A0A415HVC4</accession>
<reference evidence="1 2" key="1">
    <citation type="submission" date="2018-08" db="EMBL/GenBank/DDBJ databases">
        <title>A genome reference for cultivated species of the human gut microbiota.</title>
        <authorList>
            <person name="Zou Y."/>
            <person name="Xue W."/>
            <person name="Luo G."/>
        </authorList>
    </citation>
    <scope>NUCLEOTIDE SEQUENCE [LARGE SCALE GENOMIC DNA]</scope>
    <source>
        <strain evidence="1 2">AF39-4</strain>
    </source>
</reference>
<proteinExistence type="predicted"/>
<evidence type="ECO:0000313" key="1">
    <source>
        <dbReference type="EMBL" id="RHK98219.1"/>
    </source>
</evidence>
<comment type="caution">
    <text evidence="1">The sequence shown here is derived from an EMBL/GenBank/DDBJ whole genome shotgun (WGS) entry which is preliminary data.</text>
</comment>
<dbReference type="EMBL" id="QROE01000001">
    <property type="protein sequence ID" value="RHK98219.1"/>
    <property type="molecule type" value="Genomic_DNA"/>
</dbReference>
<gene>
    <name evidence="1" type="ORF">DW040_02635</name>
</gene>
<sequence>MAEKLIEHTYGSHIYMKMKLDNKRIEAIDVYLRNNGEHYYVTSADHGMELCSGENLKQRQKLRQEIIDAFNELY</sequence>
<dbReference type="AlphaFoldDB" id="A0A415HVC4"/>
<organism evidence="1 2">
    <name type="scientific">Blautia obeum</name>
    <dbReference type="NCBI Taxonomy" id="40520"/>
    <lineage>
        <taxon>Bacteria</taxon>
        <taxon>Bacillati</taxon>
        <taxon>Bacillota</taxon>
        <taxon>Clostridia</taxon>
        <taxon>Lachnospirales</taxon>
        <taxon>Lachnospiraceae</taxon>
        <taxon>Blautia</taxon>
    </lineage>
</organism>